<keyword evidence="4" id="KW-1185">Reference proteome</keyword>
<feature type="transmembrane region" description="Helical" evidence="2">
    <location>
        <begin position="63"/>
        <end position="84"/>
    </location>
</feature>
<feature type="region of interest" description="Disordered" evidence="1">
    <location>
        <begin position="203"/>
        <end position="253"/>
    </location>
</feature>
<dbReference type="AlphaFoldDB" id="A0A2A6BCL4"/>
<evidence type="ECO:0000313" key="3">
    <source>
        <dbReference type="EnsemblMetazoa" id="PPA15959.1"/>
    </source>
</evidence>
<accession>A0A2A6BCL4</accession>
<feature type="compositionally biased region" description="Polar residues" evidence="1">
    <location>
        <begin position="242"/>
        <end position="253"/>
    </location>
</feature>
<keyword evidence="2" id="KW-0472">Membrane</keyword>
<reference evidence="4" key="1">
    <citation type="journal article" date="2008" name="Nat. Genet.">
        <title>The Pristionchus pacificus genome provides a unique perspective on nematode lifestyle and parasitism.</title>
        <authorList>
            <person name="Dieterich C."/>
            <person name="Clifton S.W."/>
            <person name="Schuster L.N."/>
            <person name="Chinwalla A."/>
            <person name="Delehaunty K."/>
            <person name="Dinkelacker I."/>
            <person name="Fulton L."/>
            <person name="Fulton R."/>
            <person name="Godfrey J."/>
            <person name="Minx P."/>
            <person name="Mitreva M."/>
            <person name="Roeseler W."/>
            <person name="Tian H."/>
            <person name="Witte H."/>
            <person name="Yang S.P."/>
            <person name="Wilson R.K."/>
            <person name="Sommer R.J."/>
        </authorList>
    </citation>
    <scope>NUCLEOTIDE SEQUENCE [LARGE SCALE GENOMIC DNA]</scope>
    <source>
        <strain evidence="4">PS312</strain>
    </source>
</reference>
<accession>A0A8R1UCD9</accession>
<keyword evidence="2" id="KW-0812">Transmembrane</keyword>
<name>A0A2A6BCL4_PRIPA</name>
<gene>
    <name evidence="3" type="primary">WBGene00105513</name>
</gene>
<keyword evidence="2" id="KW-1133">Transmembrane helix</keyword>
<proteinExistence type="predicted"/>
<reference evidence="3" key="2">
    <citation type="submission" date="2022-06" db="UniProtKB">
        <authorList>
            <consortium name="EnsemblMetazoa"/>
        </authorList>
    </citation>
    <scope>IDENTIFICATION</scope>
    <source>
        <strain evidence="3">PS312</strain>
    </source>
</reference>
<evidence type="ECO:0000256" key="1">
    <source>
        <dbReference type="SAM" id="MobiDB-lite"/>
    </source>
</evidence>
<feature type="transmembrane region" description="Helical" evidence="2">
    <location>
        <begin position="148"/>
        <end position="169"/>
    </location>
</feature>
<sequence>MTPVTPDSSPAENRHTVTFNMDSGVVTIPTLLIDDDDDEVEEENCCWKATRSGCSLACTYATALLYGMVNAIILPFHFMLALIVRIIFCPYLFLIVLFLSISFIYILPRNPSSSSFPSALLYSHREVPSRMPPVPRSTGASSGSKMPYWSSAMLYVLALKLSLLAFCLFKHKLTKLYRYLTKKREVTLEDVVIQSISNRVSTPVPPRRVKGRGGRPVLLTSSVDRRPRTPIVRKSRGPARPQLTQSVPGSFEL</sequence>
<evidence type="ECO:0000256" key="2">
    <source>
        <dbReference type="SAM" id="Phobius"/>
    </source>
</evidence>
<protein>
    <submittedName>
        <fullName evidence="3">Uncharacterized protein</fullName>
    </submittedName>
</protein>
<feature type="transmembrane region" description="Helical" evidence="2">
    <location>
        <begin position="91"/>
        <end position="108"/>
    </location>
</feature>
<dbReference type="Proteomes" id="UP000005239">
    <property type="component" value="Unassembled WGS sequence"/>
</dbReference>
<dbReference type="EnsemblMetazoa" id="PPA15959.1">
    <property type="protein sequence ID" value="PPA15959.1"/>
    <property type="gene ID" value="WBGene00105513"/>
</dbReference>
<organism evidence="3 4">
    <name type="scientific">Pristionchus pacificus</name>
    <name type="common">Parasitic nematode worm</name>
    <dbReference type="NCBI Taxonomy" id="54126"/>
    <lineage>
        <taxon>Eukaryota</taxon>
        <taxon>Metazoa</taxon>
        <taxon>Ecdysozoa</taxon>
        <taxon>Nematoda</taxon>
        <taxon>Chromadorea</taxon>
        <taxon>Rhabditida</taxon>
        <taxon>Rhabditina</taxon>
        <taxon>Diplogasteromorpha</taxon>
        <taxon>Diplogasteroidea</taxon>
        <taxon>Neodiplogasteridae</taxon>
        <taxon>Pristionchus</taxon>
    </lineage>
</organism>
<evidence type="ECO:0000313" key="4">
    <source>
        <dbReference type="Proteomes" id="UP000005239"/>
    </source>
</evidence>